<evidence type="ECO:0000313" key="2">
    <source>
        <dbReference type="EMBL" id="KAA9008924.1"/>
    </source>
</evidence>
<dbReference type="EMBL" id="VYQE01000002">
    <property type="protein sequence ID" value="KAA9008924.1"/>
    <property type="molecule type" value="Genomic_DNA"/>
</dbReference>
<dbReference type="Gene3D" id="3.30.70.1280">
    <property type="entry name" value="SP0830-like domains"/>
    <property type="match status" value="1"/>
</dbReference>
<keyword evidence="3" id="KW-1185">Reference proteome</keyword>
<feature type="signal peptide" evidence="1">
    <location>
        <begin position="1"/>
        <end position="21"/>
    </location>
</feature>
<feature type="chain" id="PRO_5023808231" evidence="1">
    <location>
        <begin position="22"/>
        <end position="193"/>
    </location>
</feature>
<dbReference type="Pfam" id="PF08002">
    <property type="entry name" value="DUF1697"/>
    <property type="match status" value="1"/>
</dbReference>
<gene>
    <name evidence="2" type="ORF">F3S47_06580</name>
</gene>
<evidence type="ECO:0000313" key="3">
    <source>
        <dbReference type="Proteomes" id="UP000326554"/>
    </source>
</evidence>
<dbReference type="InterPro" id="IPR012545">
    <property type="entry name" value="DUF1697"/>
</dbReference>
<dbReference type="SUPFAM" id="SSF160379">
    <property type="entry name" value="SP0830-like"/>
    <property type="match status" value="1"/>
</dbReference>
<dbReference type="Proteomes" id="UP000326554">
    <property type="component" value="Unassembled WGS sequence"/>
</dbReference>
<sequence>MTISRLMALCCARKMTGARMAAHVALLRGINVGGANRLPMADLKRIAGGLGWREARSYLASGNLVFEADEGDHEAALREALRREAGLRIAVRVLDAGRFRTIAAACPFSPEDGRLAHVYFCWAEPEIDAGLLERLRAPDERLEAGEGAVYLDAPSGIGRSKLAANLERVVRGTELTGRNLRTVRALDGMLGAA</sequence>
<accession>A0A5J5GN09</accession>
<organism evidence="2 3">
    <name type="scientific">Histidinibacterium aquaticum</name>
    <dbReference type="NCBI Taxonomy" id="2613962"/>
    <lineage>
        <taxon>Bacteria</taxon>
        <taxon>Pseudomonadati</taxon>
        <taxon>Pseudomonadota</taxon>
        <taxon>Alphaproteobacteria</taxon>
        <taxon>Rhodobacterales</taxon>
        <taxon>Paracoccaceae</taxon>
        <taxon>Histidinibacterium</taxon>
    </lineage>
</organism>
<comment type="caution">
    <text evidence="2">The sequence shown here is derived from an EMBL/GenBank/DDBJ whole genome shotgun (WGS) entry which is preliminary data.</text>
</comment>
<protein>
    <submittedName>
        <fullName evidence="2">DUF1697 domain-containing protein</fullName>
    </submittedName>
</protein>
<keyword evidence="1" id="KW-0732">Signal</keyword>
<evidence type="ECO:0000256" key="1">
    <source>
        <dbReference type="SAM" id="SignalP"/>
    </source>
</evidence>
<dbReference type="PIRSF" id="PIRSF008502">
    <property type="entry name" value="UCP008502"/>
    <property type="match status" value="1"/>
</dbReference>
<dbReference type="PANTHER" id="PTHR36439:SF1">
    <property type="entry name" value="DUF1697 DOMAIN-CONTAINING PROTEIN"/>
    <property type="match status" value="1"/>
</dbReference>
<dbReference type="PANTHER" id="PTHR36439">
    <property type="entry name" value="BLL4334 PROTEIN"/>
    <property type="match status" value="1"/>
</dbReference>
<reference evidence="2 3" key="1">
    <citation type="submission" date="2019-09" db="EMBL/GenBank/DDBJ databases">
        <authorList>
            <person name="Park J.-S."/>
            <person name="Choi H.-J."/>
        </authorList>
    </citation>
    <scope>NUCLEOTIDE SEQUENCE [LARGE SCALE GENOMIC DNA]</scope>
    <source>
        <strain evidence="2 3">176SS1-4</strain>
    </source>
</reference>
<name>A0A5J5GN09_9RHOB</name>
<proteinExistence type="predicted"/>
<dbReference type="AlphaFoldDB" id="A0A5J5GN09"/>